<dbReference type="Proteomes" id="UP000823775">
    <property type="component" value="Unassembled WGS sequence"/>
</dbReference>
<reference evidence="2 3" key="1">
    <citation type="journal article" date="2021" name="BMC Genomics">
        <title>Datura genome reveals duplications of psychoactive alkaloid biosynthetic genes and high mutation rate following tissue culture.</title>
        <authorList>
            <person name="Rajewski A."/>
            <person name="Carter-House D."/>
            <person name="Stajich J."/>
            <person name="Litt A."/>
        </authorList>
    </citation>
    <scope>NUCLEOTIDE SEQUENCE [LARGE SCALE GENOMIC DNA]</scope>
    <source>
        <strain evidence="2">AR-01</strain>
    </source>
</reference>
<accession>A0ABS8RNQ5</accession>
<proteinExistence type="predicted"/>
<feature type="compositionally biased region" description="Basic and acidic residues" evidence="1">
    <location>
        <begin position="16"/>
        <end position="56"/>
    </location>
</feature>
<feature type="region of interest" description="Disordered" evidence="1">
    <location>
        <begin position="1"/>
        <end position="56"/>
    </location>
</feature>
<name>A0ABS8RNQ5_DATST</name>
<feature type="non-terminal residue" evidence="2">
    <location>
        <position position="1"/>
    </location>
</feature>
<comment type="caution">
    <text evidence="2">The sequence shown here is derived from an EMBL/GenBank/DDBJ whole genome shotgun (WGS) entry which is preliminary data.</text>
</comment>
<evidence type="ECO:0000256" key="1">
    <source>
        <dbReference type="SAM" id="MobiDB-lite"/>
    </source>
</evidence>
<dbReference type="EMBL" id="JACEIK010000055">
    <property type="protein sequence ID" value="MCD7448198.1"/>
    <property type="molecule type" value="Genomic_DNA"/>
</dbReference>
<sequence length="102" mass="11743">SQDQLEGETTIIQNEGHNREEQQGENGNKDTHKDRGEVKEKQQPEEKQQASPNIRKEEKIIELVILSPRKEYQMVSTGKKDSSPNPLSIIVHEERENEVPDI</sequence>
<protein>
    <submittedName>
        <fullName evidence="2">Uncharacterized protein</fullName>
    </submittedName>
</protein>
<evidence type="ECO:0000313" key="3">
    <source>
        <dbReference type="Proteomes" id="UP000823775"/>
    </source>
</evidence>
<feature type="region of interest" description="Disordered" evidence="1">
    <location>
        <begin position="74"/>
        <end position="102"/>
    </location>
</feature>
<feature type="compositionally biased region" description="Basic and acidic residues" evidence="1">
    <location>
        <begin position="91"/>
        <end position="102"/>
    </location>
</feature>
<organism evidence="2 3">
    <name type="scientific">Datura stramonium</name>
    <name type="common">Jimsonweed</name>
    <name type="synonym">Common thornapple</name>
    <dbReference type="NCBI Taxonomy" id="4076"/>
    <lineage>
        <taxon>Eukaryota</taxon>
        <taxon>Viridiplantae</taxon>
        <taxon>Streptophyta</taxon>
        <taxon>Embryophyta</taxon>
        <taxon>Tracheophyta</taxon>
        <taxon>Spermatophyta</taxon>
        <taxon>Magnoliopsida</taxon>
        <taxon>eudicotyledons</taxon>
        <taxon>Gunneridae</taxon>
        <taxon>Pentapetalae</taxon>
        <taxon>asterids</taxon>
        <taxon>lamiids</taxon>
        <taxon>Solanales</taxon>
        <taxon>Solanaceae</taxon>
        <taxon>Solanoideae</taxon>
        <taxon>Datureae</taxon>
        <taxon>Datura</taxon>
    </lineage>
</organism>
<keyword evidence="3" id="KW-1185">Reference proteome</keyword>
<gene>
    <name evidence="2" type="ORF">HAX54_039553</name>
</gene>
<evidence type="ECO:0000313" key="2">
    <source>
        <dbReference type="EMBL" id="MCD7448198.1"/>
    </source>
</evidence>